<sequence length="284" mass="32106">MLFKLFTVYVFIESLFCGCGPDVKQAGFVVRPKEYKIKQVGRMAKAEVPESSGLALSNDNNFWTHADSGNPPELYKINQTGKLLSTLKIQGAQNIDWEELAKDQAGNIYIGDIGNNQNMRQNLRIFRVQENTVNRVDTIRFRYADQQAFPPDKNNLNFDCEAFFYYRNNLYLFSKNRGRSKQVKLYKVPAQPGAHIAQLTDSIQINNMVTAADISPDGKRIALLGYGNIYVLETGEHDKFFAGEKYCLPFGRSGQAEALVFINNTDFIISNEGGKIFKAVKKVK</sequence>
<organism evidence="1 2">
    <name type="scientific">Adhaeribacter rhizoryzae</name>
    <dbReference type="NCBI Taxonomy" id="2607907"/>
    <lineage>
        <taxon>Bacteria</taxon>
        <taxon>Pseudomonadati</taxon>
        <taxon>Bacteroidota</taxon>
        <taxon>Cytophagia</taxon>
        <taxon>Cytophagales</taxon>
        <taxon>Hymenobacteraceae</taxon>
        <taxon>Adhaeribacter</taxon>
    </lineage>
</organism>
<dbReference type="AlphaFoldDB" id="A0A5M6DTB0"/>
<comment type="caution">
    <text evidence="1">The sequence shown here is derived from an EMBL/GenBank/DDBJ whole genome shotgun (WGS) entry which is preliminary data.</text>
</comment>
<dbReference type="InterPro" id="IPR011042">
    <property type="entry name" value="6-blade_b-propeller_TolB-like"/>
</dbReference>
<evidence type="ECO:0000313" key="2">
    <source>
        <dbReference type="Proteomes" id="UP000323426"/>
    </source>
</evidence>
<dbReference type="EMBL" id="VWSF01000001">
    <property type="protein sequence ID" value="KAA5549499.1"/>
    <property type="molecule type" value="Genomic_DNA"/>
</dbReference>
<dbReference type="Gene3D" id="2.120.10.30">
    <property type="entry name" value="TolB, C-terminal domain"/>
    <property type="match status" value="1"/>
</dbReference>
<proteinExistence type="predicted"/>
<accession>A0A5M6DTB0</accession>
<protein>
    <recommendedName>
        <fullName evidence="3">T9SS C-terminal target domain-containing protein</fullName>
    </recommendedName>
</protein>
<keyword evidence="2" id="KW-1185">Reference proteome</keyword>
<name>A0A5M6DTB0_9BACT</name>
<dbReference type="RefSeq" id="WP_150086568.1">
    <property type="nucleotide sequence ID" value="NZ_VWSF01000001.1"/>
</dbReference>
<evidence type="ECO:0008006" key="3">
    <source>
        <dbReference type="Google" id="ProtNLM"/>
    </source>
</evidence>
<evidence type="ECO:0000313" key="1">
    <source>
        <dbReference type="EMBL" id="KAA5549499.1"/>
    </source>
</evidence>
<dbReference type="InterPro" id="IPR011044">
    <property type="entry name" value="Quino_amine_DH_bsu"/>
</dbReference>
<dbReference type="Proteomes" id="UP000323426">
    <property type="component" value="Unassembled WGS sequence"/>
</dbReference>
<gene>
    <name evidence="1" type="ORF">F0145_02625</name>
</gene>
<reference evidence="1 2" key="1">
    <citation type="submission" date="2019-09" db="EMBL/GenBank/DDBJ databases">
        <title>Genome sequence and assembly of Adhaeribacter sp.</title>
        <authorList>
            <person name="Chhetri G."/>
        </authorList>
    </citation>
    <scope>NUCLEOTIDE SEQUENCE [LARGE SCALE GENOMIC DNA]</scope>
    <source>
        <strain evidence="1 2">DK36</strain>
    </source>
</reference>
<dbReference type="SUPFAM" id="SSF50969">
    <property type="entry name" value="YVTN repeat-like/Quinoprotein amine dehydrogenase"/>
    <property type="match status" value="1"/>
</dbReference>